<evidence type="ECO:0000313" key="2">
    <source>
        <dbReference type="Proteomes" id="UP000219621"/>
    </source>
</evidence>
<proteinExistence type="predicted"/>
<organism evidence="1 2">
    <name type="scientific">Caenispirillum bisanense</name>
    <dbReference type="NCBI Taxonomy" id="414052"/>
    <lineage>
        <taxon>Bacteria</taxon>
        <taxon>Pseudomonadati</taxon>
        <taxon>Pseudomonadota</taxon>
        <taxon>Alphaproteobacteria</taxon>
        <taxon>Rhodospirillales</taxon>
        <taxon>Novispirillaceae</taxon>
        <taxon>Caenispirillum</taxon>
    </lineage>
</organism>
<name>A0A286GTL4_9PROT</name>
<evidence type="ECO:0000313" key="1">
    <source>
        <dbReference type="EMBL" id="SOD98891.1"/>
    </source>
</evidence>
<dbReference type="RefSeq" id="WP_097280526.1">
    <property type="nucleotide sequence ID" value="NZ_OCNJ01000008.1"/>
</dbReference>
<gene>
    <name evidence="1" type="ORF">SAMN05421508_108126</name>
</gene>
<sequence>MQRNETLAAKAVARQTAACAQRVHDLGCPVETRVEDRLPEMLGRGMQDEAVEMALDAAHIGVFCSRSCPAVDPLLGIVNRAAEEEAADPDGLLHGGDADGAASPTVRRLNRLPADASEPARHAFLLVRAAYRLRQARTADALWQAVDGNVGCWIALRAAVESGRVRLPATRRRQILQYAAYVEQMTRVTRPMSDHLVEAFIRLGRSAAVWLTEDATDRVVEHRTVHAVAAE</sequence>
<dbReference type="OrthoDB" id="9825385at2"/>
<keyword evidence="2" id="KW-1185">Reference proteome</keyword>
<dbReference type="EMBL" id="OCNJ01000008">
    <property type="protein sequence ID" value="SOD98891.1"/>
    <property type="molecule type" value="Genomic_DNA"/>
</dbReference>
<dbReference type="AlphaFoldDB" id="A0A286GTL4"/>
<protein>
    <submittedName>
        <fullName evidence="1">Uncharacterized protein</fullName>
    </submittedName>
</protein>
<accession>A0A286GTL4</accession>
<reference evidence="1 2" key="1">
    <citation type="submission" date="2017-09" db="EMBL/GenBank/DDBJ databases">
        <authorList>
            <person name="Ehlers B."/>
            <person name="Leendertz F.H."/>
        </authorList>
    </citation>
    <scope>NUCLEOTIDE SEQUENCE [LARGE SCALE GENOMIC DNA]</scope>
    <source>
        <strain evidence="1 2">USBA 140</strain>
    </source>
</reference>
<dbReference type="Proteomes" id="UP000219621">
    <property type="component" value="Unassembled WGS sequence"/>
</dbReference>